<evidence type="ECO:0000256" key="2">
    <source>
        <dbReference type="SAM" id="Phobius"/>
    </source>
</evidence>
<dbReference type="PANTHER" id="PTHR46401">
    <property type="entry name" value="GLYCOSYLTRANSFERASE WBBK-RELATED"/>
    <property type="match status" value="1"/>
</dbReference>
<reference evidence="5 6" key="1">
    <citation type="submission" date="2024-12" db="EMBL/GenBank/DDBJ databases">
        <authorList>
            <person name="Hu S."/>
        </authorList>
    </citation>
    <scope>NUCLEOTIDE SEQUENCE [LARGE SCALE GENOMIC DNA]</scope>
    <source>
        <strain evidence="5 6">P-25</strain>
    </source>
</reference>
<protein>
    <submittedName>
        <fullName evidence="5">DUF1972 domain-containing protein</fullName>
    </submittedName>
</protein>
<evidence type="ECO:0000259" key="4">
    <source>
        <dbReference type="Pfam" id="PF09314"/>
    </source>
</evidence>
<dbReference type="InterPro" id="IPR001296">
    <property type="entry name" value="Glyco_trans_1"/>
</dbReference>
<evidence type="ECO:0000256" key="1">
    <source>
        <dbReference type="ARBA" id="ARBA00022679"/>
    </source>
</evidence>
<keyword evidence="2" id="KW-0472">Membrane</keyword>
<dbReference type="SUPFAM" id="SSF53756">
    <property type="entry name" value="UDP-Glycosyltransferase/glycogen phosphorylase"/>
    <property type="match status" value="1"/>
</dbReference>
<keyword evidence="2" id="KW-1133">Transmembrane helix</keyword>
<dbReference type="PANTHER" id="PTHR46401:SF2">
    <property type="entry name" value="GLYCOSYLTRANSFERASE WBBK-RELATED"/>
    <property type="match status" value="1"/>
</dbReference>
<keyword evidence="1" id="KW-0808">Transferase</keyword>
<feature type="domain" description="DUF1972" evidence="4">
    <location>
        <begin position="5"/>
        <end position="176"/>
    </location>
</feature>
<evidence type="ECO:0000313" key="6">
    <source>
        <dbReference type="Proteomes" id="UP001517367"/>
    </source>
</evidence>
<proteinExistence type="predicted"/>
<dbReference type="EMBL" id="SRMP02000023">
    <property type="protein sequence ID" value="MFN0292443.1"/>
    <property type="molecule type" value="Genomic_DNA"/>
</dbReference>
<dbReference type="Gene3D" id="3.40.50.2000">
    <property type="entry name" value="Glycogen Phosphorylase B"/>
    <property type="match status" value="2"/>
</dbReference>
<sequence>MEKNRIAIIGTVGLPARYGGFETLAEHLVSELSDQYRFTVYCSGKKYKKEDRLKTFRGAQLKYIPLEANGIQSIPYDTISILHALMKNDVLLILGVAGSWILPFIRLFTRKKIIISIDGIEWKRDKWPLAAKLFLWWSEKIAVKFSHIDISDNESIQDYTALRYKTLSRVIEYGADHTLTVEPVADDFQKYPFLKEPYCVKVCRIEPENNVHLVLEAFSQIREKTLVMVGNWNNSEYGRKLKNEYATVKNIVLLDPIYNQREIDLIRGNAELYIHGHSAGGTNPSLVEAMYLGLPVLAFKVSYNITTTEAKAHYFSSVNELVDLLNSTGQQNLNKIANEMKAIATRRYTWRFIAGQYQLLIREALCTKNKSNVRSEINKLRPSLLSEFQLFHFQNANLFYEK</sequence>
<organism evidence="5 6">
    <name type="scientific">Pedobacter helvus</name>
    <dbReference type="NCBI Taxonomy" id="2563444"/>
    <lineage>
        <taxon>Bacteria</taxon>
        <taxon>Pseudomonadati</taxon>
        <taxon>Bacteroidota</taxon>
        <taxon>Sphingobacteriia</taxon>
        <taxon>Sphingobacteriales</taxon>
        <taxon>Sphingobacteriaceae</taxon>
        <taxon>Pedobacter</taxon>
    </lineage>
</organism>
<dbReference type="Pfam" id="PF00534">
    <property type="entry name" value="Glycos_transf_1"/>
    <property type="match status" value="1"/>
</dbReference>
<evidence type="ECO:0000259" key="3">
    <source>
        <dbReference type="Pfam" id="PF00534"/>
    </source>
</evidence>
<dbReference type="Proteomes" id="UP001517367">
    <property type="component" value="Unassembled WGS sequence"/>
</dbReference>
<feature type="domain" description="Glycosyl transferase family 1" evidence="3">
    <location>
        <begin position="188"/>
        <end position="303"/>
    </location>
</feature>
<evidence type="ECO:0000313" key="5">
    <source>
        <dbReference type="EMBL" id="MFN0292443.1"/>
    </source>
</evidence>
<dbReference type="Pfam" id="PF09314">
    <property type="entry name" value="DUF1972"/>
    <property type="match status" value="1"/>
</dbReference>
<comment type="caution">
    <text evidence="5">The sequence shown here is derived from an EMBL/GenBank/DDBJ whole genome shotgun (WGS) entry which is preliminary data.</text>
</comment>
<dbReference type="InterPro" id="IPR015393">
    <property type="entry name" value="DUF1972"/>
</dbReference>
<accession>A0ABW9JMH9</accession>
<keyword evidence="6" id="KW-1185">Reference proteome</keyword>
<feature type="transmembrane region" description="Helical" evidence="2">
    <location>
        <begin position="90"/>
        <end position="108"/>
    </location>
</feature>
<name>A0ABW9JMH9_9SPHI</name>
<dbReference type="RefSeq" id="WP_138728489.1">
    <property type="nucleotide sequence ID" value="NZ_SRMP02000023.1"/>
</dbReference>
<gene>
    <name evidence="5" type="ORF">E5L68_013645</name>
</gene>
<keyword evidence="2" id="KW-0812">Transmembrane</keyword>